<dbReference type="InterPro" id="IPR000602">
    <property type="entry name" value="Glyco_hydro_38_N"/>
</dbReference>
<evidence type="ECO:0000256" key="8">
    <source>
        <dbReference type="ARBA" id="ARBA00023180"/>
    </source>
</evidence>
<dbReference type="InterPro" id="IPR037094">
    <property type="entry name" value="Glyco_hydro_38_cen_sf"/>
</dbReference>
<evidence type="ECO:0000313" key="13">
    <source>
        <dbReference type="Proteomes" id="UP000268350"/>
    </source>
</evidence>
<dbReference type="SMART" id="SM00872">
    <property type="entry name" value="Alpha-mann_mid"/>
    <property type="match status" value="1"/>
</dbReference>
<dbReference type="InterPro" id="IPR013780">
    <property type="entry name" value="Glyco_hydro_b"/>
</dbReference>
<evidence type="ECO:0000313" key="12">
    <source>
        <dbReference type="EMBL" id="SPP81501.1"/>
    </source>
</evidence>
<dbReference type="GO" id="GO:0006013">
    <property type="term" value="P:mannose metabolic process"/>
    <property type="evidence" value="ECO:0007669"/>
    <property type="project" value="InterPro"/>
</dbReference>
<dbReference type="GO" id="GO:0030246">
    <property type="term" value="F:carbohydrate binding"/>
    <property type="evidence" value="ECO:0007669"/>
    <property type="project" value="InterPro"/>
</dbReference>
<dbReference type="FunFam" id="2.70.98.30:FF:000003">
    <property type="entry name" value="Alpha-mannosidase"/>
    <property type="match status" value="2"/>
</dbReference>
<dbReference type="EC" id="3.2.1.-" evidence="10"/>
<dbReference type="PANTHER" id="PTHR11607">
    <property type="entry name" value="ALPHA-MANNOSIDASE"/>
    <property type="match status" value="1"/>
</dbReference>
<dbReference type="InterPro" id="IPR011330">
    <property type="entry name" value="Glyco_hydro/deAcase_b/a-brl"/>
</dbReference>
<dbReference type="Pfam" id="PF17677">
    <property type="entry name" value="Glyco_hydro38C2"/>
    <property type="match status" value="1"/>
</dbReference>
<dbReference type="FunFam" id="1.20.1270.50:FF:000003">
    <property type="entry name" value="Alpha-mannosidase"/>
    <property type="match status" value="1"/>
</dbReference>
<sequence length="1095" mass="125223">MNDEAAVNYQSVIDQFSLGLKWLDETFGACARPRIGWQIDPFGHSREQASMFAQMGYDGEFFSRMDPKDKAKRMEELSLEMIWDASESLSDAKLFTGLLYSFYWETSGFCFDVLCRDDPIIDGDSYDNNVQTRVDDFLAYAAKVAAKFRTTHIMIPLGGDFQYEDAHINYKNMDKLIKYVNERQADGSTYNLFYSTPACYLNSVHEGLQTWPNKTDDFFPYASDSNSFWTGYYTSRPTQKRFERDGNHMLQTAKQLSVFADLKSEQQKEDLDYLRQIMGVMQHHDAITGTEKQAVSNDYDRLLYDGIIGGASNARDALRVLTNLPEGEFESCLQLNISECAFTQDSADNVVVTLFNPLAQTSSQYVRVPVKEENYQVTDEKGRLVASEVVPVAWQVLALEYRQNTTQHELVFKASVNKIASYYIKKVDKNVETHADDDSETVVQTSEIKLVIDNNTGRLKNVEMNGVSEAIDQNFAIYETYESGAYVFRQKEDVDLKFLEDKVEFTVYDGALVKEVHQQFSEWISQVIRIYEGVNRVEFEWLVGPIPTDEDTAREIVTVFDSEISSNGVFYTDSNGREMIKRVKDKREDFNPDLGRQPISGNYYPIVSRIALEDSNKRIALLNDRAQGGTSMQNGQLELMLHRRLVQDDGYGVGEALNEQKYEKPLIARGKVYLILNSVEESTKNVETHADDDSETVVQTSEIKLVIDNNTGRLKNVEMNGVSEAIDQNFAIYETYESGAYVFRQKEDVDLKFLEDKVEFTVYDGALVKEVHQQFSEWISQVIRIYEGVNRVEFEWLVGPIPTDEDTAREIVTVFDSEISSNGVFYTDSNGREMIKRVKDKREDFNPDLGRQPISGNYYPIVSRIALEDINKRIALLNDRAQGGTSMQNGQLELMLHRRLVQDDGYGVGEALNEQKYEKPLIARGKVYLILNSVEESTKVERLAEKEIHLPFWKFFSSHSQVNRNAAAKPLADFNVWPQSVHLLTLEPFSEHEVLLRLENFLDHIEGNVVSFNIRSILDDLGGVEIRETTLDGNMPLSEMKRMKFQHDAAGSRPKTAEFFTSQHKPLVAHKSQADSKFSVSLKPMQIRTFIIRNE</sequence>
<dbReference type="Gene3D" id="2.70.98.30">
    <property type="entry name" value="Golgi alpha-mannosidase II, domain 4"/>
    <property type="match status" value="2"/>
</dbReference>
<evidence type="ECO:0000256" key="7">
    <source>
        <dbReference type="ARBA" id="ARBA00023157"/>
    </source>
</evidence>
<keyword evidence="13" id="KW-1185">Reference proteome</keyword>
<dbReference type="Pfam" id="PF07748">
    <property type="entry name" value="Glyco_hydro_38C"/>
    <property type="match status" value="2"/>
</dbReference>
<keyword evidence="7" id="KW-1015">Disulfide bond</keyword>
<dbReference type="PANTHER" id="PTHR11607:SF3">
    <property type="entry name" value="LYSOSOMAL ALPHA-MANNOSIDASE"/>
    <property type="match status" value="1"/>
</dbReference>
<protein>
    <recommendedName>
        <fullName evidence="3 10">Alpha-mannosidase</fullName>
        <ecNumber evidence="10">3.2.1.-</ecNumber>
    </recommendedName>
</protein>
<comment type="cofactor">
    <cofactor evidence="10">
        <name>Zn(2+)</name>
        <dbReference type="ChEBI" id="CHEBI:29105"/>
    </cofactor>
    <text evidence="10">Binds 1 zinc ion per subunit.</text>
</comment>
<dbReference type="InterPro" id="IPR011013">
    <property type="entry name" value="Gal_mutarotase_sf_dom"/>
</dbReference>
<dbReference type="GO" id="GO:0004559">
    <property type="term" value="F:alpha-mannosidase activity"/>
    <property type="evidence" value="ECO:0007669"/>
    <property type="project" value="UniProtKB-EC"/>
</dbReference>
<dbReference type="Pfam" id="PF01074">
    <property type="entry name" value="Glyco_hydro_38N"/>
    <property type="match status" value="1"/>
</dbReference>
<dbReference type="Gene3D" id="2.60.40.1360">
    <property type="match status" value="1"/>
</dbReference>
<name>A0A3B0K900_DROGU</name>
<dbReference type="InterPro" id="IPR015341">
    <property type="entry name" value="Glyco_hydro_38_cen"/>
</dbReference>
<dbReference type="OMA" id="HSHMDAG"/>
<keyword evidence="8" id="KW-0325">Glycoprotein</keyword>
<dbReference type="SUPFAM" id="SSF88713">
    <property type="entry name" value="Glycoside hydrolase/deacetylase"/>
    <property type="match status" value="1"/>
</dbReference>
<reference evidence="13" key="1">
    <citation type="submission" date="2018-01" db="EMBL/GenBank/DDBJ databases">
        <authorList>
            <person name="Alioto T."/>
            <person name="Alioto T."/>
        </authorList>
    </citation>
    <scope>NUCLEOTIDE SEQUENCE [LARGE SCALE GENOMIC DNA]</scope>
</reference>
<dbReference type="Gene3D" id="1.20.1270.50">
    <property type="entry name" value="Glycoside hydrolase family 38, central domain"/>
    <property type="match status" value="2"/>
</dbReference>
<organism evidence="12 13">
    <name type="scientific">Drosophila guanche</name>
    <name type="common">Fruit fly</name>
    <dbReference type="NCBI Taxonomy" id="7266"/>
    <lineage>
        <taxon>Eukaryota</taxon>
        <taxon>Metazoa</taxon>
        <taxon>Ecdysozoa</taxon>
        <taxon>Arthropoda</taxon>
        <taxon>Hexapoda</taxon>
        <taxon>Insecta</taxon>
        <taxon>Pterygota</taxon>
        <taxon>Neoptera</taxon>
        <taxon>Endopterygota</taxon>
        <taxon>Diptera</taxon>
        <taxon>Brachycera</taxon>
        <taxon>Muscomorpha</taxon>
        <taxon>Ephydroidea</taxon>
        <taxon>Drosophilidae</taxon>
        <taxon>Drosophila</taxon>
        <taxon>Sophophora</taxon>
    </lineage>
</organism>
<dbReference type="FunFam" id="2.60.40.1360:FF:000004">
    <property type="entry name" value="Alpha-mannosidase"/>
    <property type="match status" value="1"/>
</dbReference>
<dbReference type="FunFam" id="2.60.40.1180:FF:000018">
    <property type="entry name" value="Alpha-mannosidase"/>
    <property type="match status" value="1"/>
</dbReference>
<evidence type="ECO:0000256" key="1">
    <source>
        <dbReference type="ARBA" id="ARBA00000365"/>
    </source>
</evidence>
<accession>A0A3B0K900</accession>
<dbReference type="SUPFAM" id="SSF88688">
    <property type="entry name" value="Families 57/38 glycoside transferase middle domain"/>
    <property type="match status" value="1"/>
</dbReference>
<dbReference type="Gene3D" id="2.60.40.1180">
    <property type="entry name" value="Golgi alpha-mannosidase II"/>
    <property type="match status" value="1"/>
</dbReference>
<gene>
    <name evidence="12" type="ORF">DGUA_6G013130</name>
</gene>
<dbReference type="Gene3D" id="3.20.110.10">
    <property type="entry name" value="Glycoside hydrolase 38, N terminal domain"/>
    <property type="match status" value="1"/>
</dbReference>
<comment type="similarity">
    <text evidence="2 10">Belongs to the glycosyl hydrolase 38 family.</text>
</comment>
<dbReference type="Pfam" id="PF09261">
    <property type="entry name" value="Alpha-mann_mid"/>
    <property type="match status" value="1"/>
</dbReference>
<evidence type="ECO:0000256" key="3">
    <source>
        <dbReference type="ARBA" id="ARBA00012752"/>
    </source>
</evidence>
<dbReference type="SUPFAM" id="SSF74650">
    <property type="entry name" value="Galactose mutarotase-like"/>
    <property type="match status" value="2"/>
</dbReference>
<dbReference type="GO" id="GO:0046872">
    <property type="term" value="F:metal ion binding"/>
    <property type="evidence" value="ECO:0007669"/>
    <property type="project" value="UniProtKB-KW"/>
</dbReference>
<dbReference type="EMBL" id="OUUW01000006">
    <property type="protein sequence ID" value="SPP81501.1"/>
    <property type="molecule type" value="Genomic_DNA"/>
</dbReference>
<dbReference type="Proteomes" id="UP000268350">
    <property type="component" value="Unassembled WGS sequence"/>
</dbReference>
<evidence type="ECO:0000256" key="4">
    <source>
        <dbReference type="ARBA" id="ARBA00022723"/>
    </source>
</evidence>
<dbReference type="GO" id="GO:0005764">
    <property type="term" value="C:lysosome"/>
    <property type="evidence" value="ECO:0007669"/>
    <property type="project" value="TreeGrafter"/>
</dbReference>
<feature type="domain" description="Glycoside hydrolase family 38 central" evidence="11">
    <location>
        <begin position="227"/>
        <end position="303"/>
    </location>
</feature>
<keyword evidence="9 10" id="KW-0326">Glycosidase</keyword>
<keyword evidence="5 10" id="KW-0378">Hydrolase</keyword>
<comment type="catalytic activity">
    <reaction evidence="1">
        <text>Hydrolysis of terminal, non-reducing alpha-D-mannose residues in alpha-D-mannosides.</text>
        <dbReference type="EC" id="3.2.1.24"/>
    </reaction>
</comment>
<evidence type="ECO:0000256" key="6">
    <source>
        <dbReference type="ARBA" id="ARBA00022833"/>
    </source>
</evidence>
<dbReference type="FunFam" id="1.20.1270.50:FF:000002">
    <property type="entry name" value="Alpha-mannosidase"/>
    <property type="match status" value="1"/>
</dbReference>
<evidence type="ECO:0000259" key="11">
    <source>
        <dbReference type="SMART" id="SM00872"/>
    </source>
</evidence>
<evidence type="ECO:0000256" key="5">
    <source>
        <dbReference type="ARBA" id="ARBA00022801"/>
    </source>
</evidence>
<dbReference type="AlphaFoldDB" id="A0A3B0K900"/>
<dbReference type="OrthoDB" id="2016903at2759"/>
<keyword evidence="4 10" id="KW-0479">Metal-binding</keyword>
<dbReference type="InterPro" id="IPR041147">
    <property type="entry name" value="GH38_C"/>
</dbReference>
<dbReference type="InterPro" id="IPR050843">
    <property type="entry name" value="Glycosyl_Hydrlase_38"/>
</dbReference>
<evidence type="ECO:0000256" key="9">
    <source>
        <dbReference type="ARBA" id="ARBA00023295"/>
    </source>
</evidence>
<evidence type="ECO:0000256" key="10">
    <source>
        <dbReference type="RuleBase" id="RU361199"/>
    </source>
</evidence>
<keyword evidence="6 10" id="KW-0862">Zinc</keyword>
<dbReference type="InterPro" id="IPR028995">
    <property type="entry name" value="Glyco_hydro_57/38_cen_sf"/>
</dbReference>
<dbReference type="InterPro" id="IPR011682">
    <property type="entry name" value="Glyco_hydro_38_C"/>
</dbReference>
<evidence type="ECO:0000256" key="2">
    <source>
        <dbReference type="ARBA" id="ARBA00009792"/>
    </source>
</evidence>
<dbReference type="InterPro" id="IPR027291">
    <property type="entry name" value="Glyco_hydro_38_N_sf"/>
</dbReference>
<proteinExistence type="inferred from homology"/>